<gene>
    <name evidence="1" type="ORF">CKM354_000380100</name>
</gene>
<dbReference type="GeneID" id="68289376"/>
<dbReference type="RefSeq" id="XP_044654952.1">
    <property type="nucleotide sequence ID" value="XM_044799017.1"/>
</dbReference>
<sequence length="186" mass="20116">MSPPSFNFNVSYSEPVNGPGLEPVLTLDDVWQGISRGARRPQDMAPYVADCQELPGGSALKFSRKLIIGGDGAVHTEAGEPIVQDVILRPGLNVEAVTPDSGATTIFGMSLGTAEKVDESRPDIYFTGVYELWIPGIQDGTKEAEEVRVKYGALARGATKDGVQTFRKWKVDGKLDEWRKMSNGSA</sequence>
<dbReference type="Proteomes" id="UP000825890">
    <property type="component" value="Unassembled WGS sequence"/>
</dbReference>
<dbReference type="AlphaFoldDB" id="A0A9P3CIJ7"/>
<accession>A0A9P3CIJ7</accession>
<dbReference type="InterPro" id="IPR023393">
    <property type="entry name" value="START-like_dom_sf"/>
</dbReference>
<dbReference type="Pfam" id="PF08982">
    <property type="entry name" value="AtaL"/>
    <property type="match status" value="1"/>
</dbReference>
<evidence type="ECO:0000313" key="2">
    <source>
        <dbReference type="Proteomes" id="UP000825890"/>
    </source>
</evidence>
<dbReference type="Gene3D" id="3.30.530.20">
    <property type="match status" value="1"/>
</dbReference>
<comment type="caution">
    <text evidence="1">The sequence shown here is derived from an EMBL/GenBank/DDBJ whole genome shotgun (WGS) entry which is preliminary data.</text>
</comment>
<protein>
    <submittedName>
        <fullName evidence="1">Uncharacterized protein</fullName>
    </submittedName>
</protein>
<proteinExistence type="predicted"/>
<dbReference type="SUPFAM" id="SSF55961">
    <property type="entry name" value="Bet v1-like"/>
    <property type="match status" value="1"/>
</dbReference>
<reference evidence="1 2" key="1">
    <citation type="submission" date="2021-01" db="EMBL/GenBank/DDBJ databases">
        <title>Cercospora kikuchii MAFF 305040 whole genome shotgun sequence.</title>
        <authorList>
            <person name="Kashiwa T."/>
            <person name="Suzuki T."/>
        </authorList>
    </citation>
    <scope>NUCLEOTIDE SEQUENCE [LARGE SCALE GENOMIC DNA]</scope>
    <source>
        <strain evidence="1 2">MAFF 305040</strain>
    </source>
</reference>
<keyword evidence="2" id="KW-1185">Reference proteome</keyword>
<dbReference type="InterPro" id="IPR015075">
    <property type="entry name" value="AtaL"/>
</dbReference>
<dbReference type="EMBL" id="BOLY01000002">
    <property type="protein sequence ID" value="GIZ40465.1"/>
    <property type="molecule type" value="Genomic_DNA"/>
</dbReference>
<organism evidence="1 2">
    <name type="scientific">Cercospora kikuchii</name>
    <dbReference type="NCBI Taxonomy" id="84275"/>
    <lineage>
        <taxon>Eukaryota</taxon>
        <taxon>Fungi</taxon>
        <taxon>Dikarya</taxon>
        <taxon>Ascomycota</taxon>
        <taxon>Pezizomycotina</taxon>
        <taxon>Dothideomycetes</taxon>
        <taxon>Dothideomycetidae</taxon>
        <taxon>Mycosphaerellales</taxon>
        <taxon>Mycosphaerellaceae</taxon>
        <taxon>Cercospora</taxon>
    </lineage>
</organism>
<name>A0A9P3CIJ7_9PEZI</name>
<dbReference type="OrthoDB" id="2320332at2759"/>
<evidence type="ECO:0000313" key="1">
    <source>
        <dbReference type="EMBL" id="GIZ40465.1"/>
    </source>
</evidence>